<evidence type="ECO:0000313" key="6">
    <source>
        <dbReference type="EMBL" id="TWT39077.1"/>
    </source>
</evidence>
<dbReference type="InterPro" id="IPR029787">
    <property type="entry name" value="Nucleotide_cyclase"/>
</dbReference>
<dbReference type="GO" id="GO:1902201">
    <property type="term" value="P:negative regulation of bacterial-type flagellum-dependent cell motility"/>
    <property type="evidence" value="ECO:0007669"/>
    <property type="project" value="TreeGrafter"/>
</dbReference>
<dbReference type="Gene3D" id="3.30.70.270">
    <property type="match status" value="1"/>
</dbReference>
<keyword evidence="7" id="KW-1185">Reference proteome</keyword>
<keyword evidence="4" id="KW-1133">Transmembrane helix</keyword>
<comment type="catalytic activity">
    <reaction evidence="2">
        <text>2 GTP = 3',3'-c-di-GMP + 2 diphosphate</text>
        <dbReference type="Rhea" id="RHEA:24898"/>
        <dbReference type="ChEBI" id="CHEBI:33019"/>
        <dbReference type="ChEBI" id="CHEBI:37565"/>
        <dbReference type="ChEBI" id="CHEBI:58805"/>
        <dbReference type="EC" id="2.7.7.65"/>
    </reaction>
</comment>
<dbReference type="RefSeq" id="WP_146429275.1">
    <property type="nucleotide sequence ID" value="NZ_SJPF01000001.1"/>
</dbReference>
<protein>
    <recommendedName>
        <fullName evidence="1">diguanylate cyclase</fullName>
        <ecNumber evidence="1">2.7.7.65</ecNumber>
    </recommendedName>
</protein>
<dbReference type="PANTHER" id="PTHR45138:SF9">
    <property type="entry name" value="DIGUANYLATE CYCLASE DGCM-RELATED"/>
    <property type="match status" value="1"/>
</dbReference>
<dbReference type="NCBIfam" id="TIGR00254">
    <property type="entry name" value="GGDEF"/>
    <property type="match status" value="1"/>
</dbReference>
<feature type="domain" description="GGDEF" evidence="5">
    <location>
        <begin position="167"/>
        <end position="299"/>
    </location>
</feature>
<dbReference type="InterPro" id="IPR050469">
    <property type="entry name" value="Diguanylate_Cyclase"/>
</dbReference>
<dbReference type="Proteomes" id="UP000318878">
    <property type="component" value="Unassembled WGS sequence"/>
</dbReference>
<dbReference type="AlphaFoldDB" id="A0A5C5VM16"/>
<dbReference type="GO" id="GO:0043709">
    <property type="term" value="P:cell adhesion involved in single-species biofilm formation"/>
    <property type="evidence" value="ECO:0007669"/>
    <property type="project" value="TreeGrafter"/>
</dbReference>
<name>A0A5C5VM16_9BACT</name>
<evidence type="ECO:0000256" key="4">
    <source>
        <dbReference type="SAM" id="Phobius"/>
    </source>
</evidence>
<keyword evidence="4" id="KW-0472">Membrane</keyword>
<dbReference type="FunFam" id="3.30.70.270:FF:000001">
    <property type="entry name" value="Diguanylate cyclase domain protein"/>
    <property type="match status" value="1"/>
</dbReference>
<dbReference type="EC" id="2.7.7.65" evidence="1"/>
<keyword evidence="3" id="KW-0175">Coiled coil</keyword>
<evidence type="ECO:0000256" key="3">
    <source>
        <dbReference type="SAM" id="Coils"/>
    </source>
</evidence>
<evidence type="ECO:0000256" key="1">
    <source>
        <dbReference type="ARBA" id="ARBA00012528"/>
    </source>
</evidence>
<dbReference type="GO" id="GO:0005886">
    <property type="term" value="C:plasma membrane"/>
    <property type="evidence" value="ECO:0007669"/>
    <property type="project" value="TreeGrafter"/>
</dbReference>
<accession>A0A5C5VM16</accession>
<evidence type="ECO:0000313" key="7">
    <source>
        <dbReference type="Proteomes" id="UP000318878"/>
    </source>
</evidence>
<dbReference type="EMBL" id="SJPF01000001">
    <property type="protein sequence ID" value="TWT39077.1"/>
    <property type="molecule type" value="Genomic_DNA"/>
</dbReference>
<dbReference type="SUPFAM" id="SSF55073">
    <property type="entry name" value="Nucleotide cyclase"/>
    <property type="match status" value="1"/>
</dbReference>
<reference evidence="6 7" key="1">
    <citation type="submission" date="2019-02" db="EMBL/GenBank/DDBJ databases">
        <title>Deep-cultivation of Planctomycetes and their phenomic and genomic characterization uncovers novel biology.</title>
        <authorList>
            <person name="Wiegand S."/>
            <person name="Jogler M."/>
            <person name="Boedeker C."/>
            <person name="Pinto D."/>
            <person name="Vollmers J."/>
            <person name="Rivas-Marin E."/>
            <person name="Kohn T."/>
            <person name="Peeters S.H."/>
            <person name="Heuer A."/>
            <person name="Rast P."/>
            <person name="Oberbeckmann S."/>
            <person name="Bunk B."/>
            <person name="Jeske O."/>
            <person name="Meyerdierks A."/>
            <person name="Storesund J.E."/>
            <person name="Kallscheuer N."/>
            <person name="Luecker S."/>
            <person name="Lage O.M."/>
            <person name="Pohl T."/>
            <person name="Merkel B.J."/>
            <person name="Hornburger P."/>
            <person name="Mueller R.-W."/>
            <person name="Bruemmer F."/>
            <person name="Labrenz M."/>
            <person name="Spormann A.M."/>
            <person name="Op Den Camp H."/>
            <person name="Overmann J."/>
            <person name="Amann R."/>
            <person name="Jetten M.S.M."/>
            <person name="Mascher T."/>
            <person name="Medema M.H."/>
            <person name="Devos D.P."/>
            <person name="Kaster A.-K."/>
            <person name="Ovreas L."/>
            <person name="Rohde M."/>
            <person name="Galperin M.Y."/>
            <person name="Jogler C."/>
        </authorList>
    </citation>
    <scope>NUCLEOTIDE SEQUENCE [LARGE SCALE GENOMIC DNA]</scope>
    <source>
        <strain evidence="6 7">Enr8</strain>
    </source>
</reference>
<proteinExistence type="predicted"/>
<dbReference type="PROSITE" id="PS50887">
    <property type="entry name" value="GGDEF"/>
    <property type="match status" value="1"/>
</dbReference>
<dbReference type="CDD" id="cd01949">
    <property type="entry name" value="GGDEF"/>
    <property type="match status" value="1"/>
</dbReference>
<dbReference type="GO" id="GO:0052621">
    <property type="term" value="F:diguanylate cyclase activity"/>
    <property type="evidence" value="ECO:0007669"/>
    <property type="project" value="UniProtKB-EC"/>
</dbReference>
<comment type="caution">
    <text evidence="6">The sequence shown here is derived from an EMBL/GenBank/DDBJ whole genome shotgun (WGS) entry which is preliminary data.</text>
</comment>
<sequence>MESVTTIQFSTFLIGVTCGVFPLLAGLWIGIKLMRDHNPPTDTSGEVEKAALIMQRMSQYMRGLAGDVHEQRDVMATIEERIGEARRTASGSKSLEHAIDLLKVMNDANDGLQERLKRAETLINEQTEQLAATLSEARTDALTKLFNRRAFDEELQKRWALWSRKRRPFCVMLADIDFFKKINDKHGHQIGDLVLQAVAKNLVQTTRDADYVTRYGGEEFAILLPETDLDKANEAAQRIVAAIQAETFREGAIEIPLTLSVGVAQVGDAADAETLVAKADEALYAAKTGGRNRGYFYDGNRVVPIIKEEDVMVEPARDFREVCADLRSRLLEATH</sequence>
<dbReference type="PANTHER" id="PTHR45138">
    <property type="entry name" value="REGULATORY COMPONENTS OF SENSORY TRANSDUCTION SYSTEM"/>
    <property type="match status" value="1"/>
</dbReference>
<feature type="transmembrane region" description="Helical" evidence="4">
    <location>
        <begin position="12"/>
        <end position="31"/>
    </location>
</feature>
<keyword evidence="6" id="KW-0548">Nucleotidyltransferase</keyword>
<dbReference type="SMART" id="SM00267">
    <property type="entry name" value="GGDEF"/>
    <property type="match status" value="1"/>
</dbReference>
<organism evidence="6 7">
    <name type="scientific">Blastopirellula retiformator</name>
    <dbReference type="NCBI Taxonomy" id="2527970"/>
    <lineage>
        <taxon>Bacteria</taxon>
        <taxon>Pseudomonadati</taxon>
        <taxon>Planctomycetota</taxon>
        <taxon>Planctomycetia</taxon>
        <taxon>Pirellulales</taxon>
        <taxon>Pirellulaceae</taxon>
        <taxon>Blastopirellula</taxon>
    </lineage>
</organism>
<evidence type="ECO:0000259" key="5">
    <source>
        <dbReference type="PROSITE" id="PS50887"/>
    </source>
</evidence>
<keyword evidence="4" id="KW-0812">Transmembrane</keyword>
<dbReference type="Pfam" id="PF00990">
    <property type="entry name" value="GGDEF"/>
    <property type="match status" value="1"/>
</dbReference>
<evidence type="ECO:0000256" key="2">
    <source>
        <dbReference type="ARBA" id="ARBA00034247"/>
    </source>
</evidence>
<dbReference type="OrthoDB" id="243535at2"/>
<feature type="coiled-coil region" evidence="3">
    <location>
        <begin position="102"/>
        <end position="136"/>
    </location>
</feature>
<keyword evidence="6" id="KW-0808">Transferase</keyword>
<dbReference type="InterPro" id="IPR000160">
    <property type="entry name" value="GGDEF_dom"/>
</dbReference>
<gene>
    <name evidence="6" type="primary">dosC_2</name>
    <name evidence="6" type="ORF">Enr8_07720</name>
</gene>
<dbReference type="InterPro" id="IPR043128">
    <property type="entry name" value="Rev_trsase/Diguanyl_cyclase"/>
</dbReference>